<evidence type="ECO:0000256" key="3">
    <source>
        <dbReference type="ARBA" id="ARBA00023163"/>
    </source>
</evidence>
<comment type="caution">
    <text evidence="5">The sequence shown here is derived from an EMBL/GenBank/DDBJ whole genome shotgun (WGS) entry which is preliminary data.</text>
</comment>
<dbReference type="InterPro" id="IPR036390">
    <property type="entry name" value="WH_DNA-bd_sf"/>
</dbReference>
<evidence type="ECO:0000256" key="2">
    <source>
        <dbReference type="ARBA" id="ARBA00023125"/>
    </source>
</evidence>
<dbReference type="Proteomes" id="UP000037854">
    <property type="component" value="Unassembled WGS sequence"/>
</dbReference>
<organism evidence="5 6">
    <name type="scientific">Oceanobacillus caeni</name>
    <dbReference type="NCBI Taxonomy" id="405946"/>
    <lineage>
        <taxon>Bacteria</taxon>
        <taxon>Bacillati</taxon>
        <taxon>Bacillota</taxon>
        <taxon>Bacilli</taxon>
        <taxon>Bacillales</taxon>
        <taxon>Bacillaceae</taxon>
        <taxon>Oceanobacillus</taxon>
    </lineage>
</organism>
<evidence type="ECO:0000313" key="6">
    <source>
        <dbReference type="Proteomes" id="UP000037854"/>
    </source>
</evidence>
<keyword evidence="2" id="KW-0238">DNA-binding</keyword>
<dbReference type="Gene3D" id="1.20.120.530">
    <property type="entry name" value="GntR ligand-binding domain-like"/>
    <property type="match status" value="1"/>
</dbReference>
<dbReference type="Pfam" id="PF00392">
    <property type="entry name" value="GntR"/>
    <property type="match status" value="1"/>
</dbReference>
<dbReference type="EMBL" id="LGTK01000011">
    <property type="protein sequence ID" value="KPH76740.1"/>
    <property type="molecule type" value="Genomic_DNA"/>
</dbReference>
<dbReference type="PANTHER" id="PTHR43537">
    <property type="entry name" value="TRANSCRIPTIONAL REGULATOR, GNTR FAMILY"/>
    <property type="match status" value="1"/>
</dbReference>
<proteinExistence type="predicted"/>
<evidence type="ECO:0000256" key="1">
    <source>
        <dbReference type="ARBA" id="ARBA00023015"/>
    </source>
</evidence>
<evidence type="ECO:0000259" key="4">
    <source>
        <dbReference type="PROSITE" id="PS50949"/>
    </source>
</evidence>
<dbReference type="PRINTS" id="PR00035">
    <property type="entry name" value="HTHGNTR"/>
</dbReference>
<name>A0ABR5MLS4_9BACI</name>
<dbReference type="CDD" id="cd07377">
    <property type="entry name" value="WHTH_GntR"/>
    <property type="match status" value="1"/>
</dbReference>
<dbReference type="InterPro" id="IPR000524">
    <property type="entry name" value="Tscrpt_reg_HTH_GntR"/>
</dbReference>
<dbReference type="PANTHER" id="PTHR43537:SF54">
    <property type="entry name" value="TRANSCRIPTIONAL REGULATOR, GNTR FAMILY"/>
    <property type="match status" value="1"/>
</dbReference>
<dbReference type="PROSITE" id="PS50949">
    <property type="entry name" value="HTH_GNTR"/>
    <property type="match status" value="1"/>
</dbReference>
<reference evidence="5 6" key="1">
    <citation type="submission" date="2015-07" db="EMBL/GenBank/DDBJ databases">
        <title>High-quality draft genome sequence of Oceanobacillus caeni HM6, a bacillus isolated from a human feces.</title>
        <authorList>
            <person name="Kumar J."/>
            <person name="Verma M.K."/>
            <person name="Pandey R."/>
            <person name="Bhambi M."/>
            <person name="Chauhan N."/>
        </authorList>
    </citation>
    <scope>NUCLEOTIDE SEQUENCE [LARGE SCALE GENOMIC DNA]</scope>
    <source>
        <strain evidence="5 6">HM6</strain>
    </source>
</reference>
<gene>
    <name evidence="5" type="ORF">AFL42_04820</name>
</gene>
<dbReference type="SUPFAM" id="SSF46785">
    <property type="entry name" value="Winged helix' DNA-binding domain"/>
    <property type="match status" value="1"/>
</dbReference>
<dbReference type="InterPro" id="IPR036388">
    <property type="entry name" value="WH-like_DNA-bd_sf"/>
</dbReference>
<sequence length="206" mass="23969">MVSMLPNQKAYHGVLEQIRIFIHENQLKPGDKLPSERELAESLGTGRSSVREALRALELLGIIETRHGEGTFLSSYRSFQTVKILASFILGNSSTKESIITTRKLIEKEAAKLALQKVEDKDITQFKKIIQDLINNPKQMHIDFFTLILNKTENELLLIIWQLILEFSQIFDKGFYDSPFYQQLVDLYEKEDYSRIEDLFMKQFFS</sequence>
<accession>A0ABR5MLS4</accession>
<keyword evidence="3" id="KW-0804">Transcription</keyword>
<keyword evidence="6" id="KW-1185">Reference proteome</keyword>
<keyword evidence="1" id="KW-0805">Transcription regulation</keyword>
<evidence type="ECO:0000313" key="5">
    <source>
        <dbReference type="EMBL" id="KPH76740.1"/>
    </source>
</evidence>
<dbReference type="Gene3D" id="1.10.10.10">
    <property type="entry name" value="Winged helix-like DNA-binding domain superfamily/Winged helix DNA-binding domain"/>
    <property type="match status" value="1"/>
</dbReference>
<protein>
    <submittedName>
        <fullName evidence="5">Transcriptional regulator</fullName>
    </submittedName>
</protein>
<dbReference type="SMART" id="SM00345">
    <property type="entry name" value="HTH_GNTR"/>
    <property type="match status" value="1"/>
</dbReference>
<feature type="domain" description="HTH gntR-type" evidence="4">
    <location>
        <begin position="8"/>
        <end position="76"/>
    </location>
</feature>
<dbReference type="InterPro" id="IPR008920">
    <property type="entry name" value="TF_FadR/GntR_C"/>
</dbReference>